<reference evidence="2" key="1">
    <citation type="journal article" date="2019" name="bioRxiv">
        <title>The Genome of the Zebra Mussel, Dreissena polymorpha: A Resource for Invasive Species Research.</title>
        <authorList>
            <person name="McCartney M.A."/>
            <person name="Auch B."/>
            <person name="Kono T."/>
            <person name="Mallez S."/>
            <person name="Zhang Y."/>
            <person name="Obille A."/>
            <person name="Becker A."/>
            <person name="Abrahante J.E."/>
            <person name="Garbe J."/>
            <person name="Badalamenti J.P."/>
            <person name="Herman A."/>
            <person name="Mangelson H."/>
            <person name="Liachko I."/>
            <person name="Sullivan S."/>
            <person name="Sone E.D."/>
            <person name="Koren S."/>
            <person name="Silverstein K.A.T."/>
            <person name="Beckman K.B."/>
            <person name="Gohl D.M."/>
        </authorList>
    </citation>
    <scope>NUCLEOTIDE SEQUENCE</scope>
    <source>
        <strain evidence="2">Duluth1</strain>
        <tissue evidence="2">Whole animal</tissue>
    </source>
</reference>
<dbReference type="EMBL" id="JAIWYP010000003">
    <property type="protein sequence ID" value="KAH3847747.1"/>
    <property type="molecule type" value="Genomic_DNA"/>
</dbReference>
<keyword evidence="1" id="KW-0175">Coiled coil</keyword>
<proteinExistence type="predicted"/>
<evidence type="ECO:0000313" key="3">
    <source>
        <dbReference type="Proteomes" id="UP000828390"/>
    </source>
</evidence>
<comment type="caution">
    <text evidence="2">The sequence shown here is derived from an EMBL/GenBank/DDBJ whole genome shotgun (WGS) entry which is preliminary data.</text>
</comment>
<keyword evidence="3" id="KW-1185">Reference proteome</keyword>
<organism evidence="2 3">
    <name type="scientific">Dreissena polymorpha</name>
    <name type="common">Zebra mussel</name>
    <name type="synonym">Mytilus polymorpha</name>
    <dbReference type="NCBI Taxonomy" id="45954"/>
    <lineage>
        <taxon>Eukaryota</taxon>
        <taxon>Metazoa</taxon>
        <taxon>Spiralia</taxon>
        <taxon>Lophotrochozoa</taxon>
        <taxon>Mollusca</taxon>
        <taxon>Bivalvia</taxon>
        <taxon>Autobranchia</taxon>
        <taxon>Heteroconchia</taxon>
        <taxon>Euheterodonta</taxon>
        <taxon>Imparidentia</taxon>
        <taxon>Neoheterodontei</taxon>
        <taxon>Myida</taxon>
        <taxon>Dreissenoidea</taxon>
        <taxon>Dreissenidae</taxon>
        <taxon>Dreissena</taxon>
    </lineage>
</organism>
<reference evidence="2" key="2">
    <citation type="submission" date="2020-11" db="EMBL/GenBank/DDBJ databases">
        <authorList>
            <person name="McCartney M.A."/>
            <person name="Auch B."/>
            <person name="Kono T."/>
            <person name="Mallez S."/>
            <person name="Becker A."/>
            <person name="Gohl D.M."/>
            <person name="Silverstein K.A.T."/>
            <person name="Koren S."/>
            <person name="Bechman K.B."/>
            <person name="Herman A."/>
            <person name="Abrahante J.E."/>
            <person name="Garbe J."/>
        </authorList>
    </citation>
    <scope>NUCLEOTIDE SEQUENCE</scope>
    <source>
        <strain evidence="2">Duluth1</strain>
        <tissue evidence="2">Whole animal</tissue>
    </source>
</reference>
<protein>
    <submittedName>
        <fullName evidence="2">Uncharacterized protein</fullName>
    </submittedName>
</protein>
<name>A0A9D4KX23_DREPO</name>
<gene>
    <name evidence="2" type="ORF">DPMN_090078</name>
</gene>
<sequence>MPADQSQSSIEKRLKEISSKLSNVLTKDDSLIIKNIIRETLEELKEKLLGSVMKRIEIIEGNMFEQAKEVESLKQQIEEKNLEIDLLKQKEQSSEKAHGASLNDLEQYGRRNSVQITGLLNDNENQTSNAVAEQSANLINQKLGIRI</sequence>
<dbReference type="AlphaFoldDB" id="A0A9D4KX23"/>
<accession>A0A9D4KX23</accession>
<feature type="coiled-coil region" evidence="1">
    <location>
        <begin position="63"/>
        <end position="97"/>
    </location>
</feature>
<evidence type="ECO:0000313" key="2">
    <source>
        <dbReference type="EMBL" id="KAH3847747.1"/>
    </source>
</evidence>
<evidence type="ECO:0000256" key="1">
    <source>
        <dbReference type="SAM" id="Coils"/>
    </source>
</evidence>
<dbReference type="Proteomes" id="UP000828390">
    <property type="component" value="Unassembled WGS sequence"/>
</dbReference>